<sequence length="397" mass="44417">MDIISDWDSSFAHSLDSDHAAIFFTIHALCISDEPIRQYRYVIDPLMEEDWASAFEHRVLELGLTDSVSCSQEAEALASSILSVCTWATEAVMESHPTQKKAPRAPWWNEDCSAACGQVVKAKEDGLDRDKIRMRTSHLWYCIRKAKRSFFDEICSTARPDNIWGINQWYRGWKLYGLPTLRGPSGVLATTNAAKSQLLHNTFFLYTPTTPIGLSVEAMPQHSELVFLAISRGEIATNLASCSNKSAPGAHGTNYQVLRWAFTARGDLIEALYNAMLQLEFHPVCLKNALIAPIPKPNKFNFASPKAYQPISLLETLSKLFEKIMVVRFTVPSGLHGLIPPEQFGGKDMTSCMDAGLSLIHDIESAWARKKQALITLLDISGYFNNIDHELLAVMYL</sequence>
<gene>
    <name evidence="2" type="ORF">CTheo_8764</name>
</gene>
<dbReference type="InterPro" id="IPR000477">
    <property type="entry name" value="RT_dom"/>
</dbReference>
<dbReference type="OrthoDB" id="412006at2759"/>
<evidence type="ECO:0000313" key="3">
    <source>
        <dbReference type="Proteomes" id="UP000383932"/>
    </source>
</evidence>
<name>A0A5N5Q7Z4_9AGAM</name>
<dbReference type="Pfam" id="PF00078">
    <property type="entry name" value="RVT_1"/>
    <property type="match status" value="1"/>
</dbReference>
<dbReference type="GO" id="GO:0003964">
    <property type="term" value="F:RNA-directed DNA polymerase activity"/>
    <property type="evidence" value="ECO:0007669"/>
    <property type="project" value="UniProtKB-KW"/>
</dbReference>
<proteinExistence type="predicted"/>
<keyword evidence="2" id="KW-0695">RNA-directed DNA polymerase</keyword>
<keyword evidence="2" id="KW-0808">Transferase</keyword>
<dbReference type="Proteomes" id="UP000383932">
    <property type="component" value="Unassembled WGS sequence"/>
</dbReference>
<accession>A0A5N5Q7Z4</accession>
<keyword evidence="2" id="KW-0548">Nucleotidyltransferase</keyword>
<dbReference type="EMBL" id="SSOP01000776">
    <property type="protein sequence ID" value="KAB5587794.1"/>
    <property type="molecule type" value="Genomic_DNA"/>
</dbReference>
<dbReference type="AlphaFoldDB" id="A0A5N5Q7Z4"/>
<reference evidence="2 3" key="1">
    <citation type="journal article" date="2019" name="Fungal Biol. Biotechnol.">
        <title>Draft genome sequence of fastidious pathogen Ceratobasidium theobromae, which causes vascular-streak dieback in Theobroma cacao.</title>
        <authorList>
            <person name="Ali S.S."/>
            <person name="Asman A."/>
            <person name="Shao J."/>
            <person name="Firmansyah A.P."/>
            <person name="Susilo A.W."/>
            <person name="Rosmana A."/>
            <person name="McMahon P."/>
            <person name="Junaid M."/>
            <person name="Guest D."/>
            <person name="Kheng T.Y."/>
            <person name="Meinhardt L.W."/>
            <person name="Bailey B.A."/>
        </authorList>
    </citation>
    <scope>NUCLEOTIDE SEQUENCE [LARGE SCALE GENOMIC DNA]</scope>
    <source>
        <strain evidence="2 3">CT2</strain>
    </source>
</reference>
<keyword evidence="3" id="KW-1185">Reference proteome</keyword>
<feature type="domain" description="Reverse transcriptase" evidence="1">
    <location>
        <begin position="275"/>
        <end position="397"/>
    </location>
</feature>
<organism evidence="2 3">
    <name type="scientific">Ceratobasidium theobromae</name>
    <dbReference type="NCBI Taxonomy" id="1582974"/>
    <lineage>
        <taxon>Eukaryota</taxon>
        <taxon>Fungi</taxon>
        <taxon>Dikarya</taxon>
        <taxon>Basidiomycota</taxon>
        <taxon>Agaricomycotina</taxon>
        <taxon>Agaricomycetes</taxon>
        <taxon>Cantharellales</taxon>
        <taxon>Ceratobasidiaceae</taxon>
        <taxon>Ceratobasidium</taxon>
    </lineage>
</organism>
<evidence type="ECO:0000313" key="2">
    <source>
        <dbReference type="EMBL" id="KAB5587794.1"/>
    </source>
</evidence>
<comment type="caution">
    <text evidence="2">The sequence shown here is derived from an EMBL/GenBank/DDBJ whole genome shotgun (WGS) entry which is preliminary data.</text>
</comment>
<evidence type="ECO:0000259" key="1">
    <source>
        <dbReference type="PROSITE" id="PS50878"/>
    </source>
</evidence>
<protein>
    <submittedName>
        <fullName evidence="2">Reverse transcriptase from mobile element jockey protein</fullName>
    </submittedName>
</protein>
<dbReference type="PROSITE" id="PS50878">
    <property type="entry name" value="RT_POL"/>
    <property type="match status" value="1"/>
</dbReference>
<dbReference type="PANTHER" id="PTHR33481">
    <property type="entry name" value="REVERSE TRANSCRIPTASE"/>
    <property type="match status" value="1"/>
</dbReference>
<dbReference type="PANTHER" id="PTHR33481:SF1">
    <property type="entry name" value="ENDONUCLEASE_EXONUCLEASE_PHOSPHATASE DOMAIN-CONTAINING PROTEIN-RELATED"/>
    <property type="match status" value="1"/>
</dbReference>